<evidence type="ECO:0000313" key="3">
    <source>
        <dbReference type="Proteomes" id="UP001219525"/>
    </source>
</evidence>
<protein>
    <submittedName>
        <fullName evidence="2">Uncharacterized protein</fullName>
    </submittedName>
</protein>
<dbReference type="Proteomes" id="UP001219525">
    <property type="component" value="Unassembled WGS sequence"/>
</dbReference>
<gene>
    <name evidence="2" type="ORF">GGX14DRAFT_392978</name>
</gene>
<organism evidence="2 3">
    <name type="scientific">Mycena pura</name>
    <dbReference type="NCBI Taxonomy" id="153505"/>
    <lineage>
        <taxon>Eukaryota</taxon>
        <taxon>Fungi</taxon>
        <taxon>Dikarya</taxon>
        <taxon>Basidiomycota</taxon>
        <taxon>Agaricomycotina</taxon>
        <taxon>Agaricomycetes</taxon>
        <taxon>Agaricomycetidae</taxon>
        <taxon>Agaricales</taxon>
        <taxon>Marasmiineae</taxon>
        <taxon>Mycenaceae</taxon>
        <taxon>Mycena</taxon>
    </lineage>
</organism>
<reference evidence="2" key="1">
    <citation type="submission" date="2023-03" db="EMBL/GenBank/DDBJ databases">
        <title>Massive genome expansion in bonnet fungi (Mycena s.s.) driven by repeated elements and novel gene families across ecological guilds.</title>
        <authorList>
            <consortium name="Lawrence Berkeley National Laboratory"/>
            <person name="Harder C.B."/>
            <person name="Miyauchi S."/>
            <person name="Viragh M."/>
            <person name="Kuo A."/>
            <person name="Thoen E."/>
            <person name="Andreopoulos B."/>
            <person name="Lu D."/>
            <person name="Skrede I."/>
            <person name="Drula E."/>
            <person name="Henrissat B."/>
            <person name="Morin E."/>
            <person name="Kohler A."/>
            <person name="Barry K."/>
            <person name="LaButti K."/>
            <person name="Morin E."/>
            <person name="Salamov A."/>
            <person name="Lipzen A."/>
            <person name="Mereny Z."/>
            <person name="Hegedus B."/>
            <person name="Baldrian P."/>
            <person name="Stursova M."/>
            <person name="Weitz H."/>
            <person name="Taylor A."/>
            <person name="Grigoriev I.V."/>
            <person name="Nagy L.G."/>
            <person name="Martin F."/>
            <person name="Kauserud H."/>
        </authorList>
    </citation>
    <scope>NUCLEOTIDE SEQUENCE</scope>
    <source>
        <strain evidence="2">9144</strain>
    </source>
</reference>
<sequence length="173" mass="18588">MSALSARGHCPGSLAGPARNPPRKRGKIKRAQTKIEEFRALASERVEKPLTALALALCMIAGWREIRDCAPQPEIFLPTYLLIPTQVHSNRNSLKARHCGISAARIFSAWTELAEKHCRIGLLPREPGPVSVLDAIPGETNICGNGSGSDTSTPNYCRLHRPPAPGPAPEAGS</sequence>
<dbReference type="AlphaFoldDB" id="A0AAD6VLR1"/>
<accession>A0AAD6VLR1</accession>
<keyword evidence="3" id="KW-1185">Reference proteome</keyword>
<evidence type="ECO:0000313" key="2">
    <source>
        <dbReference type="EMBL" id="KAJ7213478.1"/>
    </source>
</evidence>
<comment type="caution">
    <text evidence="2">The sequence shown here is derived from an EMBL/GenBank/DDBJ whole genome shotgun (WGS) entry which is preliminary data.</text>
</comment>
<dbReference type="EMBL" id="JARJCW010000021">
    <property type="protein sequence ID" value="KAJ7213478.1"/>
    <property type="molecule type" value="Genomic_DNA"/>
</dbReference>
<proteinExistence type="predicted"/>
<feature type="region of interest" description="Disordered" evidence="1">
    <location>
        <begin position="1"/>
        <end position="30"/>
    </location>
</feature>
<evidence type="ECO:0000256" key="1">
    <source>
        <dbReference type="SAM" id="MobiDB-lite"/>
    </source>
</evidence>
<feature type="compositionally biased region" description="Basic residues" evidence="1">
    <location>
        <begin position="21"/>
        <end position="30"/>
    </location>
</feature>
<name>A0AAD6VLR1_9AGAR</name>